<name>A0A8S1SPH8_PAROT</name>
<proteinExistence type="predicted"/>
<accession>A0A8S1SPH8</accession>
<sequence length="137" mass="17059">MIQFQKQQLEQNQIKVDYDIWELFNIVKNILNYLIQEKIRDSKDICQNWKFHRNNFMNIKSHKIVSHRILRDKKIYFMAFGYNIIINVKQLNRQVKHKLQRIQKQSQEQCQKNLQLFLVFQFQDCFQKRINIPYEEH</sequence>
<comment type="caution">
    <text evidence="1">The sequence shown here is derived from an EMBL/GenBank/DDBJ whole genome shotgun (WGS) entry which is preliminary data.</text>
</comment>
<evidence type="ECO:0000313" key="2">
    <source>
        <dbReference type="Proteomes" id="UP000683925"/>
    </source>
</evidence>
<reference evidence="1" key="1">
    <citation type="submission" date="2021-01" db="EMBL/GenBank/DDBJ databases">
        <authorList>
            <consortium name="Genoscope - CEA"/>
            <person name="William W."/>
        </authorList>
    </citation>
    <scope>NUCLEOTIDE SEQUENCE</scope>
</reference>
<evidence type="ECO:0000313" key="1">
    <source>
        <dbReference type="EMBL" id="CAD8141157.1"/>
    </source>
</evidence>
<dbReference type="EMBL" id="CAJJDP010000011">
    <property type="protein sequence ID" value="CAD8141157.1"/>
    <property type="molecule type" value="Genomic_DNA"/>
</dbReference>
<keyword evidence="2" id="KW-1185">Reference proteome</keyword>
<gene>
    <name evidence="1" type="ORF">POCTA_138.1.T0120270</name>
</gene>
<dbReference type="Proteomes" id="UP000683925">
    <property type="component" value="Unassembled WGS sequence"/>
</dbReference>
<organism evidence="1 2">
    <name type="scientific">Paramecium octaurelia</name>
    <dbReference type="NCBI Taxonomy" id="43137"/>
    <lineage>
        <taxon>Eukaryota</taxon>
        <taxon>Sar</taxon>
        <taxon>Alveolata</taxon>
        <taxon>Ciliophora</taxon>
        <taxon>Intramacronucleata</taxon>
        <taxon>Oligohymenophorea</taxon>
        <taxon>Peniculida</taxon>
        <taxon>Parameciidae</taxon>
        <taxon>Paramecium</taxon>
    </lineage>
</organism>
<dbReference type="AlphaFoldDB" id="A0A8S1SPH8"/>
<protein>
    <submittedName>
        <fullName evidence="1">Uncharacterized protein</fullName>
    </submittedName>
</protein>